<proteinExistence type="inferred from homology"/>
<protein>
    <recommendedName>
        <fullName evidence="1">DNA-directed DNA polymerase</fullName>
        <ecNumber evidence="1">2.7.7.7</ecNumber>
    </recommendedName>
</protein>
<keyword evidence="5" id="KW-0239">DNA-directed DNA polymerase</keyword>
<evidence type="ECO:0000313" key="9">
    <source>
        <dbReference type="EMBL" id="WZW97260.1"/>
    </source>
</evidence>
<evidence type="ECO:0000313" key="10">
    <source>
        <dbReference type="Proteomes" id="UP001434337"/>
    </source>
</evidence>
<evidence type="ECO:0000256" key="7">
    <source>
        <dbReference type="ARBA" id="ARBA00049244"/>
    </source>
</evidence>
<dbReference type="Proteomes" id="UP001434337">
    <property type="component" value="Chromosome"/>
</dbReference>
<comment type="catalytic activity">
    <reaction evidence="7">
        <text>DNA(n) + a 2'-deoxyribonucleoside 5'-triphosphate = DNA(n+1) + diphosphate</text>
        <dbReference type="Rhea" id="RHEA:22508"/>
        <dbReference type="Rhea" id="RHEA-COMP:17339"/>
        <dbReference type="Rhea" id="RHEA-COMP:17340"/>
        <dbReference type="ChEBI" id="CHEBI:33019"/>
        <dbReference type="ChEBI" id="CHEBI:61560"/>
        <dbReference type="ChEBI" id="CHEBI:173112"/>
        <dbReference type="EC" id="2.7.7.7"/>
    </reaction>
</comment>
<dbReference type="EMBL" id="CP115965">
    <property type="protein sequence ID" value="WZW97260.1"/>
    <property type="molecule type" value="Genomic_DNA"/>
</dbReference>
<evidence type="ECO:0000256" key="6">
    <source>
        <dbReference type="ARBA" id="ARBA00034754"/>
    </source>
</evidence>
<reference evidence="9 10" key="1">
    <citation type="journal article" date="2023" name="Environ Microbiome">
        <title>A coral-associated actinobacterium mitigates coral bleaching under heat stress.</title>
        <authorList>
            <person name="Li J."/>
            <person name="Zou Y."/>
            <person name="Li Q."/>
            <person name="Zhang J."/>
            <person name="Bourne D.G."/>
            <person name="Lyu Y."/>
            <person name="Liu C."/>
            <person name="Zhang S."/>
        </authorList>
    </citation>
    <scope>NUCLEOTIDE SEQUENCE [LARGE SCALE GENOMIC DNA]</scope>
    <source>
        <strain evidence="9 10">SCSIO 13291</strain>
    </source>
</reference>
<dbReference type="InterPro" id="IPR005790">
    <property type="entry name" value="DNA_polIII_delta"/>
</dbReference>
<dbReference type="PANTHER" id="PTHR34388">
    <property type="entry name" value="DNA POLYMERASE III SUBUNIT DELTA"/>
    <property type="match status" value="1"/>
</dbReference>
<dbReference type="EC" id="2.7.7.7" evidence="1"/>
<keyword evidence="4" id="KW-0235">DNA replication</keyword>
<dbReference type="InterPro" id="IPR027417">
    <property type="entry name" value="P-loop_NTPase"/>
</dbReference>
<feature type="domain" description="DNA polymerase III delta subunit-like C-terminal" evidence="8">
    <location>
        <begin position="200"/>
        <end position="315"/>
    </location>
</feature>
<comment type="similarity">
    <text evidence="6">Belongs to the DNA polymerase HolA subunit family.</text>
</comment>
<accession>A0ABZ3C3R2</accession>
<organism evidence="9 10">
    <name type="scientific">Propioniciclava soli</name>
    <dbReference type="NCBI Taxonomy" id="2775081"/>
    <lineage>
        <taxon>Bacteria</taxon>
        <taxon>Bacillati</taxon>
        <taxon>Actinomycetota</taxon>
        <taxon>Actinomycetes</taxon>
        <taxon>Propionibacteriales</taxon>
        <taxon>Propionibacteriaceae</taxon>
        <taxon>Propioniciclava</taxon>
    </lineage>
</organism>
<keyword evidence="2 9" id="KW-0808">Transferase</keyword>
<evidence type="ECO:0000256" key="1">
    <source>
        <dbReference type="ARBA" id="ARBA00012417"/>
    </source>
</evidence>
<sequence>MEVTNVFGRVVLVVGPESLLAERAVDALVRDALVERPGASVNRVSAVDLDAGRLAEVTGGSLFASDTIVVVTDLADLAHDLVDTVASFATQPSDELALVLVHPGGNKGKGLLDRLKKAKVATRDCPTIKAWELPQFAVAEARALGGRLEAPTAATLVEAIGGDTRGVAAAVRQLIADSDDRHISETDVHRYFAGRADVTSFTVADHVMSGRRDEALGALRWALETGVPPVLVTSALASSLRSQGRYSDLAGARVRDAEVAQQVGVPPWKVKDLARHSRDWTPRGLASALQLVARADAAVKGAASDPAFALEQLVIGVAAQRGRRPEAGMGR</sequence>
<dbReference type="SUPFAM" id="SSF48019">
    <property type="entry name" value="post-AAA+ oligomerization domain-like"/>
    <property type="match status" value="1"/>
</dbReference>
<gene>
    <name evidence="9" type="primary">holA</name>
    <name evidence="9" type="ORF">PCC79_10050</name>
</gene>
<dbReference type="Gene3D" id="3.40.50.300">
    <property type="entry name" value="P-loop containing nucleotide triphosphate hydrolases"/>
    <property type="match status" value="1"/>
</dbReference>
<keyword evidence="3 9" id="KW-0548">Nucleotidyltransferase</keyword>
<dbReference type="InterPro" id="IPR008921">
    <property type="entry name" value="DNA_pol3_clamp-load_cplx_C"/>
</dbReference>
<name>A0ABZ3C3R2_9ACTN</name>
<dbReference type="RefSeq" id="WP_232547654.1">
    <property type="nucleotide sequence ID" value="NZ_CP115965.1"/>
</dbReference>
<evidence type="ECO:0000256" key="5">
    <source>
        <dbReference type="ARBA" id="ARBA00022932"/>
    </source>
</evidence>
<evidence type="ECO:0000256" key="2">
    <source>
        <dbReference type="ARBA" id="ARBA00022679"/>
    </source>
</evidence>
<dbReference type="Gene3D" id="1.20.272.10">
    <property type="match status" value="1"/>
</dbReference>
<evidence type="ECO:0000256" key="3">
    <source>
        <dbReference type="ARBA" id="ARBA00022695"/>
    </source>
</evidence>
<dbReference type="NCBIfam" id="TIGR01128">
    <property type="entry name" value="holA"/>
    <property type="match status" value="1"/>
</dbReference>
<keyword evidence="10" id="KW-1185">Reference proteome</keyword>
<dbReference type="InterPro" id="IPR048466">
    <property type="entry name" value="DNA_pol3_delta-like_C"/>
</dbReference>
<dbReference type="PANTHER" id="PTHR34388:SF1">
    <property type="entry name" value="DNA POLYMERASE III SUBUNIT DELTA"/>
    <property type="match status" value="1"/>
</dbReference>
<dbReference type="GO" id="GO:0003887">
    <property type="term" value="F:DNA-directed DNA polymerase activity"/>
    <property type="evidence" value="ECO:0007669"/>
    <property type="project" value="UniProtKB-EC"/>
</dbReference>
<evidence type="ECO:0000256" key="4">
    <source>
        <dbReference type="ARBA" id="ARBA00022705"/>
    </source>
</evidence>
<dbReference type="Pfam" id="PF21694">
    <property type="entry name" value="DNA_pol3_delta_C"/>
    <property type="match status" value="1"/>
</dbReference>
<dbReference type="SUPFAM" id="SSF52540">
    <property type="entry name" value="P-loop containing nucleoside triphosphate hydrolases"/>
    <property type="match status" value="1"/>
</dbReference>
<evidence type="ECO:0000259" key="8">
    <source>
        <dbReference type="Pfam" id="PF21694"/>
    </source>
</evidence>